<dbReference type="AlphaFoldDB" id="A0A841AUL3"/>
<dbReference type="Gene3D" id="1.10.260.40">
    <property type="entry name" value="lambda repressor-like DNA-binding domains"/>
    <property type="match status" value="1"/>
</dbReference>
<protein>
    <submittedName>
        <fullName evidence="2">Transcriptional regulator with XRE-family HTH domain</fullName>
    </submittedName>
</protein>
<proteinExistence type="predicted"/>
<keyword evidence="3" id="KW-1185">Reference proteome</keyword>
<organism evidence="2 3">
    <name type="scientific">Amycolatopsis umgeniensis</name>
    <dbReference type="NCBI Taxonomy" id="336628"/>
    <lineage>
        <taxon>Bacteria</taxon>
        <taxon>Bacillati</taxon>
        <taxon>Actinomycetota</taxon>
        <taxon>Actinomycetes</taxon>
        <taxon>Pseudonocardiales</taxon>
        <taxon>Pseudonocardiaceae</taxon>
        <taxon>Amycolatopsis</taxon>
    </lineage>
</organism>
<dbReference type="InterPro" id="IPR001387">
    <property type="entry name" value="Cro/C1-type_HTH"/>
</dbReference>
<dbReference type="GO" id="GO:0003677">
    <property type="term" value="F:DNA binding"/>
    <property type="evidence" value="ECO:0007669"/>
    <property type="project" value="InterPro"/>
</dbReference>
<name>A0A841AUL3_9PSEU</name>
<dbReference type="InterPro" id="IPR043917">
    <property type="entry name" value="DUF5753"/>
</dbReference>
<evidence type="ECO:0000259" key="1">
    <source>
        <dbReference type="PROSITE" id="PS50943"/>
    </source>
</evidence>
<dbReference type="Pfam" id="PF13560">
    <property type="entry name" value="HTH_31"/>
    <property type="match status" value="1"/>
</dbReference>
<dbReference type="Proteomes" id="UP000580861">
    <property type="component" value="Unassembled WGS sequence"/>
</dbReference>
<dbReference type="InterPro" id="IPR010982">
    <property type="entry name" value="Lambda_DNA-bd_dom_sf"/>
</dbReference>
<feature type="domain" description="HTH cro/C1-type" evidence="1">
    <location>
        <begin position="19"/>
        <end position="59"/>
    </location>
</feature>
<accession>A0A841AUL3</accession>
<dbReference type="SMART" id="SM00530">
    <property type="entry name" value="HTH_XRE"/>
    <property type="match status" value="1"/>
</dbReference>
<sequence>MPTSSPHPGSDRVRLATKLREIRAATGLSGNQFAKTLGWPQSRVSKIETAMQFPTSEDISSWLDAADAATEEGVVTELLKRARVESVSFREEFRKPGGATTRQRSVLELERQASRVATFQPALLPGLVQTPGFMRELLALPSGPARTGGASADDVEHMVAVRIERQAQLHEPGKAMPLVIGEAALWIRIGDLETQLGQLDRLHTLAGLRTVDLRIVPFDIVMPIAPLHGFRIIDADFVAVETFAGENLIRDPDEIALYQHMFDRLQAEAVAGDEAARLIQNVSRRVAGEP</sequence>
<gene>
    <name evidence="2" type="ORF">HDA45_000099</name>
</gene>
<dbReference type="Pfam" id="PF19054">
    <property type="entry name" value="DUF5753"/>
    <property type="match status" value="1"/>
</dbReference>
<dbReference type="RefSeq" id="WP_184891320.1">
    <property type="nucleotide sequence ID" value="NZ_JACHMX010000001.1"/>
</dbReference>
<evidence type="ECO:0000313" key="2">
    <source>
        <dbReference type="EMBL" id="MBB5850012.1"/>
    </source>
</evidence>
<dbReference type="CDD" id="cd00093">
    <property type="entry name" value="HTH_XRE"/>
    <property type="match status" value="1"/>
</dbReference>
<dbReference type="SUPFAM" id="SSF47413">
    <property type="entry name" value="lambda repressor-like DNA-binding domains"/>
    <property type="match status" value="1"/>
</dbReference>
<comment type="caution">
    <text evidence="2">The sequence shown here is derived from an EMBL/GenBank/DDBJ whole genome shotgun (WGS) entry which is preliminary data.</text>
</comment>
<evidence type="ECO:0000313" key="3">
    <source>
        <dbReference type="Proteomes" id="UP000580861"/>
    </source>
</evidence>
<dbReference type="PROSITE" id="PS50943">
    <property type="entry name" value="HTH_CROC1"/>
    <property type="match status" value="1"/>
</dbReference>
<dbReference type="EMBL" id="JACHMX010000001">
    <property type="protein sequence ID" value="MBB5850012.1"/>
    <property type="molecule type" value="Genomic_DNA"/>
</dbReference>
<reference evidence="2 3" key="1">
    <citation type="submission" date="2020-08" db="EMBL/GenBank/DDBJ databases">
        <title>Sequencing the genomes of 1000 actinobacteria strains.</title>
        <authorList>
            <person name="Klenk H.-P."/>
        </authorList>
    </citation>
    <scope>NUCLEOTIDE SEQUENCE [LARGE SCALE GENOMIC DNA]</scope>
    <source>
        <strain evidence="2 3">DSM 45272</strain>
    </source>
</reference>